<evidence type="ECO:0000256" key="7">
    <source>
        <dbReference type="ARBA" id="ARBA00035009"/>
    </source>
</evidence>
<keyword evidence="5 10" id="KW-1133">Transmembrane helix</keyword>
<feature type="transmembrane region" description="Helical" evidence="10">
    <location>
        <begin position="21"/>
        <end position="42"/>
    </location>
</feature>
<accession>A0AAX6NTW6</accession>
<dbReference type="GO" id="GO:0030154">
    <property type="term" value="P:cell differentiation"/>
    <property type="evidence" value="ECO:0007669"/>
    <property type="project" value="UniProtKB-KW"/>
</dbReference>
<protein>
    <submittedName>
        <fullName evidence="13">Spermatogenesis-associated protein 31A6-like isoform X1</fullName>
    </submittedName>
</protein>
<dbReference type="RefSeq" id="XP_004836835.2">
    <property type="nucleotide sequence ID" value="XM_004836778.3"/>
</dbReference>
<keyword evidence="2 10" id="KW-0812">Transmembrane</keyword>
<evidence type="ECO:0000256" key="3">
    <source>
        <dbReference type="ARBA" id="ARBA00022782"/>
    </source>
</evidence>
<feature type="region of interest" description="Disordered" evidence="9">
    <location>
        <begin position="504"/>
        <end position="531"/>
    </location>
</feature>
<evidence type="ECO:0000256" key="1">
    <source>
        <dbReference type="ARBA" id="ARBA00004167"/>
    </source>
</evidence>
<evidence type="ECO:0000313" key="13">
    <source>
        <dbReference type="RefSeq" id="XP_004836835.2"/>
    </source>
</evidence>
<feature type="compositionally biased region" description="Low complexity" evidence="9">
    <location>
        <begin position="324"/>
        <end position="340"/>
    </location>
</feature>
<feature type="region of interest" description="Disordered" evidence="9">
    <location>
        <begin position="463"/>
        <end position="487"/>
    </location>
</feature>
<evidence type="ECO:0000256" key="8">
    <source>
        <dbReference type="ARBA" id="ARBA00037695"/>
    </source>
</evidence>
<name>A0AAX6NTW6_HETGA</name>
<evidence type="ECO:0000256" key="10">
    <source>
        <dbReference type="SAM" id="Phobius"/>
    </source>
</evidence>
<evidence type="ECO:0000256" key="2">
    <source>
        <dbReference type="ARBA" id="ARBA00022692"/>
    </source>
</evidence>
<organism evidence="12 13">
    <name type="scientific">Heterocephalus glaber</name>
    <name type="common">Naked mole rat</name>
    <dbReference type="NCBI Taxonomy" id="10181"/>
    <lineage>
        <taxon>Eukaryota</taxon>
        <taxon>Metazoa</taxon>
        <taxon>Chordata</taxon>
        <taxon>Craniata</taxon>
        <taxon>Vertebrata</taxon>
        <taxon>Euteleostomi</taxon>
        <taxon>Mammalia</taxon>
        <taxon>Eutheria</taxon>
        <taxon>Euarchontoglires</taxon>
        <taxon>Glires</taxon>
        <taxon>Rodentia</taxon>
        <taxon>Hystricomorpha</taxon>
        <taxon>Bathyergidae</taxon>
        <taxon>Heterocephalus</taxon>
    </lineage>
</organism>
<feature type="region of interest" description="Disordered" evidence="9">
    <location>
        <begin position="150"/>
        <end position="235"/>
    </location>
</feature>
<feature type="compositionally biased region" description="Polar residues" evidence="9">
    <location>
        <begin position="749"/>
        <end position="764"/>
    </location>
</feature>
<dbReference type="AlphaFoldDB" id="A0AAX6NTW6"/>
<dbReference type="GO" id="GO:0007283">
    <property type="term" value="P:spermatogenesis"/>
    <property type="evidence" value="ECO:0007669"/>
    <property type="project" value="UniProtKB-KW"/>
</dbReference>
<dbReference type="GeneID" id="101699615"/>
<dbReference type="InterPro" id="IPR039509">
    <property type="entry name" value="SPATA31"/>
</dbReference>
<feature type="domain" description="SPATA31" evidence="11">
    <location>
        <begin position="233"/>
        <end position="586"/>
    </location>
</feature>
<gene>
    <name evidence="13" type="primary">LOC101699615</name>
</gene>
<feature type="region of interest" description="Disordered" evidence="9">
    <location>
        <begin position="114"/>
        <end position="138"/>
    </location>
</feature>
<evidence type="ECO:0000256" key="4">
    <source>
        <dbReference type="ARBA" id="ARBA00022871"/>
    </source>
</evidence>
<dbReference type="PANTHER" id="PTHR21859:SF55">
    <property type="entry name" value="SPERMATOGENESIS-ASSOCIATED PROTEIN 31A1-RELATED"/>
    <property type="match status" value="1"/>
</dbReference>
<feature type="compositionally biased region" description="Basic and acidic residues" evidence="9">
    <location>
        <begin position="901"/>
        <end position="921"/>
    </location>
</feature>
<proteinExistence type="inferred from homology"/>
<dbReference type="GO" id="GO:0016020">
    <property type="term" value="C:membrane"/>
    <property type="evidence" value="ECO:0007669"/>
    <property type="project" value="UniProtKB-SubCell"/>
</dbReference>
<evidence type="ECO:0000256" key="9">
    <source>
        <dbReference type="SAM" id="MobiDB-lite"/>
    </source>
</evidence>
<keyword evidence="12" id="KW-1185">Reference proteome</keyword>
<dbReference type="KEGG" id="hgl:101699615"/>
<feature type="region of interest" description="Disordered" evidence="9">
    <location>
        <begin position="850"/>
        <end position="932"/>
    </location>
</feature>
<feature type="region of interest" description="Disordered" evidence="9">
    <location>
        <begin position="304"/>
        <end position="340"/>
    </location>
</feature>
<feature type="compositionally biased region" description="Basic residues" evidence="9">
    <location>
        <begin position="1056"/>
        <end position="1069"/>
    </location>
</feature>
<reference evidence="13" key="1">
    <citation type="submission" date="2025-08" db="UniProtKB">
        <authorList>
            <consortium name="RefSeq"/>
        </authorList>
    </citation>
    <scope>IDENTIFICATION</scope>
</reference>
<feature type="region of interest" description="Disordered" evidence="9">
    <location>
        <begin position="737"/>
        <end position="789"/>
    </location>
</feature>
<comment type="subcellular location">
    <subcellularLocation>
        <location evidence="1">Membrane</location>
        <topology evidence="1">Single-pass membrane protein</topology>
    </subcellularLocation>
</comment>
<feature type="region of interest" description="Disordered" evidence="9">
    <location>
        <begin position="1046"/>
        <end position="1136"/>
    </location>
</feature>
<evidence type="ECO:0000259" key="11">
    <source>
        <dbReference type="Pfam" id="PF14650"/>
    </source>
</evidence>
<dbReference type="Proteomes" id="UP000694906">
    <property type="component" value="Unplaced"/>
</dbReference>
<feature type="compositionally biased region" description="Polar residues" evidence="9">
    <location>
        <begin position="876"/>
        <end position="898"/>
    </location>
</feature>
<feature type="compositionally biased region" description="Pro residues" evidence="9">
    <location>
        <begin position="202"/>
        <end position="219"/>
    </location>
</feature>
<feature type="compositionally biased region" description="Low complexity" evidence="9">
    <location>
        <begin position="163"/>
        <end position="173"/>
    </location>
</feature>
<keyword evidence="3" id="KW-0221">Differentiation</keyword>
<keyword evidence="6 10" id="KW-0472">Membrane</keyword>
<comment type="similarity">
    <text evidence="7">Belongs to the SPATA31 family.</text>
</comment>
<dbReference type="PANTHER" id="PTHR21859">
    <property type="entry name" value="ACROSOME-SPECIFIC PROTEIN"/>
    <property type="match status" value="1"/>
</dbReference>
<feature type="compositionally biased region" description="Basic and acidic residues" evidence="9">
    <location>
        <begin position="1072"/>
        <end position="1082"/>
    </location>
</feature>
<dbReference type="Pfam" id="PF14650">
    <property type="entry name" value="FAM75"/>
    <property type="match status" value="1"/>
</dbReference>
<evidence type="ECO:0000313" key="12">
    <source>
        <dbReference type="Proteomes" id="UP000694906"/>
    </source>
</evidence>
<keyword evidence="4" id="KW-0744">Spermatogenesis</keyword>
<evidence type="ECO:0000256" key="6">
    <source>
        <dbReference type="ARBA" id="ARBA00023136"/>
    </source>
</evidence>
<feature type="compositionally biased region" description="Pro residues" evidence="9">
    <location>
        <begin position="152"/>
        <end position="162"/>
    </location>
</feature>
<sequence length="1136" mass="124583">MENLLIPLKSLSAIWLWPSSAAYAMDMIFTIVCGLGLFLWLLPWLQGEPTLHPWTKNRNIRKHPVQMKGKKSRRKRTAALLHYQIYQKLNKKIIPLLKSLQRLLPGQGCSQHPAYQHYPADAGTRAPVTAPQPDGEKADPAALSLVEAAPSPLTPHLPPLPSSPSAGPSTTSSDFVRSPTPLTASQSPEPLIPLGRLAPQPLSLPPPCPPDRATTPPPCWDTNEKPEQQLSPQQPSCPKILGAHFGQKWIQLFWGLPSLHSESITAAAGISQNPPIPHLPTFLFNRTSHVCPVHVPDQMFPLHSQAQDPSCLEPRSPPQPQPPALGQAQTQTHPQSSPPILLAPSLPFSRGCGVSCSTSHNPQSLIATETQHSGSPLSKKHLEHGRAIPSAVRSPQEGYCPSSPNLCQSKGAAAILCESFPISSELWGKKEQHIQKWHVRHQRDLPCRIQESPELTQPQCDLAHSPQVKDKPGLSHSSVSTGKPSEDVKKVRLQLRRDSRKISGHILGKGPKDLSRALGSSPGKVLGATSEESERNLMWPIDSDTRNDSFGSRDKTRLEAVLKAHLDVKVAQIHEGLIPLRVRRSWLVVNGVVATSHTHMGTRTPASSRSQGTLVSTIQKFFSNPHTQQDLEMQSTRRRVRHRWGLPLKLLKAVNAFKSTKAAPSPFPQCARPSSSGNVSWADLTVEDEAKFLGKPPQGCPGEEATVRQSVHTLGSLLVSSISCKETKRALAGIPLGDGRWSSEGPLTRQDSAGPSQQLTSSLMGRTRESRTTQRVGRGSPEVPMVPGTCVTQDAGEPGLWAYTGSKFQHGEETKSVSHCQVCVTGVHLPDCPTDTLCASHRLASPESQWHHHSMPLGDMPAPQLFGDLMADRGSSLGQQKPQIQKLQHSPKSQSKTSVPADKHEVGRSPSSEKHEDRLGDLETSEPIQDGGIEDTLESKHLQLPQKKPVPSEGYFQRSMKKCLQWVLPKKEIKGQEDTQKKGKPAPAKAQSQRPAKNRPRVDHNTDETQRLMTALGQMVEATIMLKHELCAFKFNQHKEEEGHAPISQVPCSSEHRRKPGHAATHKCHSCPTRERHTRAQESLKTGQLNSEQQGQRHPHPSFPIKAVSPVRPSQCGPTVSRAPGQQRYCPRHGPF</sequence>
<comment type="function">
    <text evidence="8">May play a role in spermatogenesis.</text>
</comment>
<feature type="region of interest" description="Disordered" evidence="9">
    <location>
        <begin position="974"/>
        <end position="1005"/>
    </location>
</feature>
<feature type="compositionally biased region" description="Polar residues" evidence="9">
    <location>
        <begin position="1083"/>
        <end position="1096"/>
    </location>
</feature>
<evidence type="ECO:0000256" key="5">
    <source>
        <dbReference type="ARBA" id="ARBA00022989"/>
    </source>
</evidence>